<sequence length="391" mass="44040">MDTLVPHVCASSPMDILKKVAINNDGVYMVPSPALEYTANVNLRSDWLENLGLEEPVDLESYRNVLHAFTYDDPDGDGQDDTYGLTFRLDNLTTASEKAFQNIFGAYGIPKGREIELEDGTVTTWVKHPRFLEAISYIRTLINDGVVEPDYVAIPQMDMFGKLWTGVAGCLEWECVGPTNNWMPSRYTEDPVPTFCFPLLKGPYGDSGVPASYPKLTEGWMFSASSKNLEGAVRVANYCMSEEGSDLLYLGVEGTMFQWIDKEAGTFEYLDIYKDSASHRAAGGYCYWRLFKPANNAEFRTLNEQTRKGVQEAWDNGIDWAYITGVSQERKENGADMDQIISEMLAELLTTEEDLQTVYDSYMEEWEAVGGSAWEEEATQMWKEQGGFAEE</sequence>
<gene>
    <name evidence="1" type="ORF">H9704_11145</name>
</gene>
<organism evidence="1 2">
    <name type="scientific">Candidatus Enterocloster excrementipullorum</name>
    <dbReference type="NCBI Taxonomy" id="2838559"/>
    <lineage>
        <taxon>Bacteria</taxon>
        <taxon>Bacillati</taxon>
        <taxon>Bacillota</taxon>
        <taxon>Clostridia</taxon>
        <taxon>Lachnospirales</taxon>
        <taxon>Lachnospiraceae</taxon>
        <taxon>Enterocloster</taxon>
    </lineage>
</organism>
<comment type="caution">
    <text evidence="1">The sequence shown here is derived from an EMBL/GenBank/DDBJ whole genome shotgun (WGS) entry which is preliminary data.</text>
</comment>
<evidence type="ECO:0000313" key="1">
    <source>
        <dbReference type="EMBL" id="HJC06688.1"/>
    </source>
</evidence>
<name>A0A9D2N261_9FIRM</name>
<protein>
    <recommendedName>
        <fullName evidence="3">Extracellular solute-binding protein</fullName>
    </recommendedName>
</protein>
<dbReference type="AlphaFoldDB" id="A0A9D2N261"/>
<evidence type="ECO:0008006" key="3">
    <source>
        <dbReference type="Google" id="ProtNLM"/>
    </source>
</evidence>
<reference evidence="1" key="1">
    <citation type="journal article" date="2021" name="PeerJ">
        <title>Extensive microbial diversity within the chicken gut microbiome revealed by metagenomics and culture.</title>
        <authorList>
            <person name="Gilroy R."/>
            <person name="Ravi A."/>
            <person name="Getino M."/>
            <person name="Pursley I."/>
            <person name="Horton D.L."/>
            <person name="Alikhan N.F."/>
            <person name="Baker D."/>
            <person name="Gharbi K."/>
            <person name="Hall N."/>
            <person name="Watson M."/>
            <person name="Adriaenssens E.M."/>
            <person name="Foster-Nyarko E."/>
            <person name="Jarju S."/>
            <person name="Secka A."/>
            <person name="Antonio M."/>
            <person name="Oren A."/>
            <person name="Chaudhuri R.R."/>
            <person name="La Ragione R."/>
            <person name="Hildebrand F."/>
            <person name="Pallen M.J."/>
        </authorList>
    </citation>
    <scope>NUCLEOTIDE SEQUENCE</scope>
    <source>
        <strain evidence="1">CHK180-15479</strain>
    </source>
</reference>
<dbReference type="EMBL" id="DWWT01000058">
    <property type="protein sequence ID" value="HJC06688.1"/>
    <property type="molecule type" value="Genomic_DNA"/>
</dbReference>
<accession>A0A9D2N261</accession>
<dbReference type="SUPFAM" id="SSF53850">
    <property type="entry name" value="Periplasmic binding protein-like II"/>
    <property type="match status" value="1"/>
</dbReference>
<dbReference type="Proteomes" id="UP000823910">
    <property type="component" value="Unassembled WGS sequence"/>
</dbReference>
<evidence type="ECO:0000313" key="2">
    <source>
        <dbReference type="Proteomes" id="UP000823910"/>
    </source>
</evidence>
<proteinExistence type="predicted"/>
<reference evidence="1" key="2">
    <citation type="submission" date="2021-04" db="EMBL/GenBank/DDBJ databases">
        <authorList>
            <person name="Gilroy R."/>
        </authorList>
    </citation>
    <scope>NUCLEOTIDE SEQUENCE</scope>
    <source>
        <strain evidence="1">CHK180-15479</strain>
    </source>
</reference>
<dbReference type="Gene3D" id="3.40.190.10">
    <property type="entry name" value="Periplasmic binding protein-like II"/>
    <property type="match status" value="2"/>
</dbReference>